<name>A0A7R9IA72_9NEOP</name>
<dbReference type="Gene3D" id="1.10.630.10">
    <property type="entry name" value="Cytochrome P450"/>
    <property type="match status" value="1"/>
</dbReference>
<keyword evidence="6 11" id="KW-0349">Heme</keyword>
<protein>
    <recommendedName>
        <fullName evidence="15">Cytochrome P450</fullName>
    </recommendedName>
</protein>
<comment type="similarity">
    <text evidence="5 12">Belongs to the cytochrome P450 family.</text>
</comment>
<dbReference type="GO" id="GO:0005506">
    <property type="term" value="F:iron ion binding"/>
    <property type="evidence" value="ECO:0007669"/>
    <property type="project" value="InterPro"/>
</dbReference>
<dbReference type="CDD" id="cd20628">
    <property type="entry name" value="CYP4"/>
    <property type="match status" value="1"/>
</dbReference>
<reference evidence="14" key="1">
    <citation type="submission" date="2020-11" db="EMBL/GenBank/DDBJ databases">
        <authorList>
            <person name="Tran Van P."/>
        </authorList>
    </citation>
    <scope>NUCLEOTIDE SEQUENCE</scope>
</reference>
<evidence type="ECO:0000256" key="3">
    <source>
        <dbReference type="ARBA" id="ARBA00004174"/>
    </source>
</evidence>
<dbReference type="GO" id="GO:0020037">
    <property type="term" value="F:heme binding"/>
    <property type="evidence" value="ECO:0007669"/>
    <property type="project" value="InterPro"/>
</dbReference>
<evidence type="ECO:0000256" key="1">
    <source>
        <dbReference type="ARBA" id="ARBA00001971"/>
    </source>
</evidence>
<evidence type="ECO:0008006" key="15">
    <source>
        <dbReference type="Google" id="ProtNLM"/>
    </source>
</evidence>
<dbReference type="InterPro" id="IPR001128">
    <property type="entry name" value="Cyt_P450"/>
</dbReference>
<dbReference type="InterPro" id="IPR050196">
    <property type="entry name" value="Cytochrome_P450_Monoox"/>
</dbReference>
<comment type="subcellular location">
    <subcellularLocation>
        <location evidence="4">Endoplasmic reticulum membrane</location>
        <topology evidence="4">Peripheral membrane protein</topology>
    </subcellularLocation>
    <subcellularLocation>
        <location evidence="3">Microsome membrane</location>
        <topology evidence="3">Peripheral membrane protein</topology>
    </subcellularLocation>
</comment>
<dbReference type="GO" id="GO:0004497">
    <property type="term" value="F:monooxygenase activity"/>
    <property type="evidence" value="ECO:0007669"/>
    <property type="project" value="UniProtKB-KW"/>
</dbReference>
<keyword evidence="10 12" id="KW-0503">Monooxygenase</keyword>
<dbReference type="PANTHER" id="PTHR24291:SF106">
    <property type="entry name" value="CYTOCHROME P450 4G1-RELATED"/>
    <property type="match status" value="1"/>
</dbReference>
<dbReference type="Pfam" id="PF00067">
    <property type="entry name" value="p450"/>
    <property type="match status" value="2"/>
</dbReference>
<dbReference type="PRINTS" id="PR00385">
    <property type="entry name" value="P450"/>
</dbReference>
<dbReference type="SUPFAM" id="SSF48264">
    <property type="entry name" value="Cytochrome P450"/>
    <property type="match status" value="1"/>
</dbReference>
<feature type="transmembrane region" description="Helical" evidence="13">
    <location>
        <begin position="12"/>
        <end position="32"/>
    </location>
</feature>
<dbReference type="PRINTS" id="PR00465">
    <property type="entry name" value="EP450IV"/>
</dbReference>
<evidence type="ECO:0000256" key="4">
    <source>
        <dbReference type="ARBA" id="ARBA00004406"/>
    </source>
</evidence>
<evidence type="ECO:0000256" key="7">
    <source>
        <dbReference type="ARBA" id="ARBA00022723"/>
    </source>
</evidence>
<gene>
    <name evidence="14" type="ORF">TTEB3V08_LOCUS1527</name>
</gene>
<evidence type="ECO:0000256" key="10">
    <source>
        <dbReference type="ARBA" id="ARBA00023033"/>
    </source>
</evidence>
<evidence type="ECO:0000256" key="8">
    <source>
        <dbReference type="ARBA" id="ARBA00023002"/>
    </source>
</evidence>
<dbReference type="InterPro" id="IPR002403">
    <property type="entry name" value="Cyt_P450_E_grp-IV"/>
</dbReference>
<evidence type="ECO:0000256" key="6">
    <source>
        <dbReference type="ARBA" id="ARBA00022617"/>
    </source>
</evidence>
<accession>A0A7R9IA72</accession>
<comment type="function">
    <text evidence="2">May be involved in the metabolism of insect hormones and in the breakdown of synthetic insecticides.</text>
</comment>
<dbReference type="InterPro" id="IPR036396">
    <property type="entry name" value="Cyt_P450_sf"/>
</dbReference>
<evidence type="ECO:0000313" key="14">
    <source>
        <dbReference type="EMBL" id="CAD7453385.1"/>
    </source>
</evidence>
<dbReference type="AlphaFoldDB" id="A0A7R9IA72"/>
<comment type="cofactor">
    <cofactor evidence="1 11">
        <name>heme</name>
        <dbReference type="ChEBI" id="CHEBI:30413"/>
    </cofactor>
</comment>
<evidence type="ECO:0000256" key="12">
    <source>
        <dbReference type="RuleBase" id="RU000461"/>
    </source>
</evidence>
<keyword evidence="8 12" id="KW-0560">Oxidoreductase</keyword>
<evidence type="ECO:0000256" key="13">
    <source>
        <dbReference type="SAM" id="Phobius"/>
    </source>
</evidence>
<keyword evidence="13" id="KW-0472">Membrane</keyword>
<proteinExistence type="inferred from homology"/>
<dbReference type="GO" id="GO:0016705">
    <property type="term" value="F:oxidoreductase activity, acting on paired donors, with incorporation or reduction of molecular oxygen"/>
    <property type="evidence" value="ECO:0007669"/>
    <property type="project" value="InterPro"/>
</dbReference>
<sequence length="581" mass="66008">MLGTSLPLIGSSHLMHILLYPLVVISGILFLYHSIQQRSRRFILGNIIPGPPGLPLVGNVLDLRTAKTAEEILIKSLKISRPYDHHGIVRLWVGPRLVVCCNNPDDVEAILGSSVHIDKPVEYGFFKRWFGNGLLISTGEIWRTHRKLIAPTFHLHVLKSFITQLNTHSNILVERLNKQVGGKSFDVHDYVAESTVDILLDGDGSQSEGTNKQHFRLRYRSHEVFNTKKEEYLRHKQAGVNRDIGDLSDVTQAATKGTYFDQSRGLKDDLDDDVGEKKRLPFLEHLIDTSQNGGPITEKQIKEQVDTIMFEGHDTVSAGASFVICVLGAKPDIQNLNRINSTKHSTNVQELLILNLEQYFVRFDNPSLPAEPQEATKHRQTNDKVLQELDEIFGDSDRPATFNDTLSMKYLERVILETLRMFPPVPIIARLIKEELKLPSGYILPAETTVVIAQLKIHRLPEIYPNPDEFSPDNFLPENMNNRHYYAYIPFSAGPRSCVGTSFLLWSRYTSLASRDLLLGLNILGRRKYAMLKLKVMISTILRNYKVISDTPLEKFVLRGDVILKRADGFMIRLENRKKTT</sequence>
<dbReference type="PROSITE" id="PS00086">
    <property type="entry name" value="CYTOCHROME_P450"/>
    <property type="match status" value="1"/>
</dbReference>
<feature type="binding site" description="axial binding residue" evidence="11">
    <location>
        <position position="498"/>
    </location>
    <ligand>
        <name>heme</name>
        <dbReference type="ChEBI" id="CHEBI:30413"/>
    </ligand>
    <ligandPart>
        <name>Fe</name>
        <dbReference type="ChEBI" id="CHEBI:18248"/>
    </ligandPart>
</feature>
<evidence type="ECO:0000256" key="9">
    <source>
        <dbReference type="ARBA" id="ARBA00023004"/>
    </source>
</evidence>
<dbReference type="EMBL" id="OE000323">
    <property type="protein sequence ID" value="CAD7453385.1"/>
    <property type="molecule type" value="Genomic_DNA"/>
</dbReference>
<evidence type="ECO:0000256" key="2">
    <source>
        <dbReference type="ARBA" id="ARBA00003690"/>
    </source>
</evidence>
<evidence type="ECO:0000256" key="11">
    <source>
        <dbReference type="PIRSR" id="PIRSR602403-1"/>
    </source>
</evidence>
<keyword evidence="9 11" id="KW-0408">Iron</keyword>
<dbReference type="GO" id="GO:0005789">
    <property type="term" value="C:endoplasmic reticulum membrane"/>
    <property type="evidence" value="ECO:0007669"/>
    <property type="project" value="UniProtKB-SubCell"/>
</dbReference>
<evidence type="ECO:0000256" key="5">
    <source>
        <dbReference type="ARBA" id="ARBA00010617"/>
    </source>
</evidence>
<dbReference type="InterPro" id="IPR017972">
    <property type="entry name" value="Cyt_P450_CS"/>
</dbReference>
<keyword evidence="13" id="KW-1133">Transmembrane helix</keyword>
<keyword evidence="7 11" id="KW-0479">Metal-binding</keyword>
<keyword evidence="13" id="KW-0812">Transmembrane</keyword>
<organism evidence="14">
    <name type="scientific">Timema tahoe</name>
    <dbReference type="NCBI Taxonomy" id="61484"/>
    <lineage>
        <taxon>Eukaryota</taxon>
        <taxon>Metazoa</taxon>
        <taxon>Ecdysozoa</taxon>
        <taxon>Arthropoda</taxon>
        <taxon>Hexapoda</taxon>
        <taxon>Insecta</taxon>
        <taxon>Pterygota</taxon>
        <taxon>Neoptera</taxon>
        <taxon>Polyneoptera</taxon>
        <taxon>Phasmatodea</taxon>
        <taxon>Timematodea</taxon>
        <taxon>Timematoidea</taxon>
        <taxon>Timematidae</taxon>
        <taxon>Timema</taxon>
    </lineage>
</organism>
<dbReference type="PANTHER" id="PTHR24291">
    <property type="entry name" value="CYTOCHROME P450 FAMILY 4"/>
    <property type="match status" value="1"/>
</dbReference>